<evidence type="ECO:0000256" key="2">
    <source>
        <dbReference type="ARBA" id="ARBA00006524"/>
    </source>
</evidence>
<protein>
    <recommendedName>
        <fullName evidence="3">Pre-rRNA-processing protein TSR2 homolog</fullName>
    </recommendedName>
</protein>
<dbReference type="PANTHER" id="PTHR21250">
    <property type="entry name" value="PRE-RRNA-PROCESSING PROTEIN TSR2 HOMOLOG"/>
    <property type="match status" value="1"/>
</dbReference>
<evidence type="ECO:0000256" key="4">
    <source>
        <dbReference type="ARBA" id="ARBA00022552"/>
    </source>
</evidence>
<keyword evidence="10" id="KW-1185">Reference proteome</keyword>
<gene>
    <name evidence="6" type="ORF">GPM918_LOCUS10715</name>
    <name evidence="7" type="ORF">OVA965_LOCUS13988</name>
    <name evidence="8" type="ORF">SRO942_LOCUS10716</name>
    <name evidence="9" type="ORF">TMI583_LOCUS13991</name>
</gene>
<evidence type="ECO:0000256" key="5">
    <source>
        <dbReference type="SAM" id="MobiDB-lite"/>
    </source>
</evidence>
<dbReference type="EMBL" id="CAJOBA010005965">
    <property type="protein sequence ID" value="CAF3759399.1"/>
    <property type="molecule type" value="Genomic_DNA"/>
</dbReference>
<name>A0A814CJM5_9BILA</name>
<organism evidence="6 10">
    <name type="scientific">Didymodactylos carnosus</name>
    <dbReference type="NCBI Taxonomy" id="1234261"/>
    <lineage>
        <taxon>Eukaryota</taxon>
        <taxon>Metazoa</taxon>
        <taxon>Spiralia</taxon>
        <taxon>Gnathifera</taxon>
        <taxon>Rotifera</taxon>
        <taxon>Eurotatoria</taxon>
        <taxon>Bdelloidea</taxon>
        <taxon>Philodinida</taxon>
        <taxon>Philodinidae</taxon>
        <taxon>Didymodactylos</taxon>
    </lineage>
</organism>
<feature type="compositionally biased region" description="Polar residues" evidence="5">
    <location>
        <begin position="154"/>
        <end position="164"/>
    </location>
</feature>
<evidence type="ECO:0000313" key="8">
    <source>
        <dbReference type="EMBL" id="CAF3717599.1"/>
    </source>
</evidence>
<dbReference type="InterPro" id="IPR019398">
    <property type="entry name" value="Pre-rRNA_process_TSR2"/>
</dbReference>
<comment type="similarity">
    <text evidence="2">Belongs to the TSR2 family.</text>
</comment>
<reference evidence="6" key="1">
    <citation type="submission" date="2021-02" db="EMBL/GenBank/DDBJ databases">
        <authorList>
            <person name="Nowell W R."/>
        </authorList>
    </citation>
    <scope>NUCLEOTIDE SEQUENCE</scope>
</reference>
<dbReference type="GO" id="GO:0006364">
    <property type="term" value="P:rRNA processing"/>
    <property type="evidence" value="ECO:0007669"/>
    <property type="project" value="UniProtKB-KW"/>
</dbReference>
<dbReference type="Pfam" id="PF10273">
    <property type="entry name" value="WGG"/>
    <property type="match status" value="1"/>
</dbReference>
<evidence type="ECO:0000256" key="1">
    <source>
        <dbReference type="ARBA" id="ARBA00002210"/>
    </source>
</evidence>
<comment type="function">
    <text evidence="1">May be involved in 20S pre-rRNA processing.</text>
</comment>
<proteinExistence type="inferred from homology"/>
<evidence type="ECO:0000313" key="7">
    <source>
        <dbReference type="EMBL" id="CAF0989249.1"/>
    </source>
</evidence>
<feature type="region of interest" description="Disordered" evidence="5">
    <location>
        <begin position="119"/>
        <end position="186"/>
    </location>
</feature>
<dbReference type="OrthoDB" id="263560at2759"/>
<dbReference type="Proteomes" id="UP000677228">
    <property type="component" value="Unassembled WGS sequence"/>
</dbReference>
<feature type="compositionally biased region" description="Acidic residues" evidence="5">
    <location>
        <begin position="133"/>
        <end position="148"/>
    </location>
</feature>
<dbReference type="Proteomes" id="UP000682733">
    <property type="component" value="Unassembled WGS sequence"/>
</dbReference>
<dbReference type="Proteomes" id="UP000663829">
    <property type="component" value="Unassembled WGS sequence"/>
</dbReference>
<accession>A0A814CJM5</accession>
<dbReference type="EMBL" id="CAJOBC010002139">
    <property type="protein sequence ID" value="CAF3717599.1"/>
    <property type="molecule type" value="Genomic_DNA"/>
</dbReference>
<dbReference type="AlphaFoldDB" id="A0A814CJM5"/>
<evidence type="ECO:0000313" key="10">
    <source>
        <dbReference type="Proteomes" id="UP000663829"/>
    </source>
</evidence>
<comment type="caution">
    <text evidence="6">The sequence shown here is derived from an EMBL/GenBank/DDBJ whole genome shotgun (WGS) entry which is preliminary data.</text>
</comment>
<evidence type="ECO:0000313" key="6">
    <source>
        <dbReference type="EMBL" id="CAF0941128.1"/>
    </source>
</evidence>
<keyword evidence="4" id="KW-0698">rRNA processing</keyword>
<sequence length="186" mass="20781">MSGLSQVIRAVFSRWTGLQLAISNGMGGPMSEMKYEAFISALEEYLMRTIKCHTSMSTSVAKDIQEYLDDVMDDEFNTVLDDGSSEELSIILLNYVNMINNGKITDVLCELDKQSQQATGVAMSVQNKNENNESSDSDSDDEDEEEKMDENKNFNGQQKNQTKTESMDLDEANDGWVTVKRGGKKS</sequence>
<dbReference type="EMBL" id="CAJNOK010005958">
    <property type="protein sequence ID" value="CAF0989249.1"/>
    <property type="molecule type" value="Genomic_DNA"/>
</dbReference>
<evidence type="ECO:0000256" key="3">
    <source>
        <dbReference type="ARBA" id="ARBA00017551"/>
    </source>
</evidence>
<dbReference type="EMBL" id="CAJNOQ010002139">
    <property type="protein sequence ID" value="CAF0941128.1"/>
    <property type="molecule type" value="Genomic_DNA"/>
</dbReference>
<dbReference type="Proteomes" id="UP000681722">
    <property type="component" value="Unassembled WGS sequence"/>
</dbReference>
<evidence type="ECO:0000313" key="9">
    <source>
        <dbReference type="EMBL" id="CAF3759399.1"/>
    </source>
</evidence>